<keyword evidence="3" id="KW-0119">Carbohydrate metabolism</keyword>
<evidence type="ECO:0000256" key="4">
    <source>
        <dbReference type="ARBA" id="ARBA00022691"/>
    </source>
</evidence>
<protein>
    <submittedName>
        <fullName evidence="9">AmmeMemoRadiSam system radical SAM enzyme</fullName>
    </submittedName>
</protein>
<dbReference type="Gene3D" id="3.20.20.70">
    <property type="entry name" value="Aldolase class I"/>
    <property type="match status" value="1"/>
</dbReference>
<dbReference type="SUPFAM" id="SSF48150">
    <property type="entry name" value="DNA-glycosylase"/>
    <property type="match status" value="1"/>
</dbReference>
<dbReference type="EMBL" id="CP076134">
    <property type="protein sequence ID" value="QWG15872.1"/>
    <property type="molecule type" value="Genomic_DNA"/>
</dbReference>
<evidence type="ECO:0000256" key="2">
    <source>
        <dbReference type="ARBA" id="ARBA00022485"/>
    </source>
</evidence>
<evidence type="ECO:0000256" key="3">
    <source>
        <dbReference type="ARBA" id="ARBA00022526"/>
    </source>
</evidence>
<keyword evidence="6" id="KW-0408">Iron</keyword>
<name>A0A975NIM1_9BRAD</name>
<dbReference type="PANTHER" id="PTHR30352">
    <property type="entry name" value="PYRUVATE FORMATE-LYASE-ACTIVATING ENZYME"/>
    <property type="match status" value="1"/>
</dbReference>
<keyword evidence="4" id="KW-0949">S-adenosyl-L-methionine</keyword>
<dbReference type="Proteomes" id="UP000680839">
    <property type="component" value="Chromosome"/>
</dbReference>
<evidence type="ECO:0000313" key="10">
    <source>
        <dbReference type="Proteomes" id="UP000680839"/>
    </source>
</evidence>
<dbReference type="GO" id="GO:0006006">
    <property type="term" value="P:glucose metabolic process"/>
    <property type="evidence" value="ECO:0007669"/>
    <property type="project" value="UniProtKB-KW"/>
</dbReference>
<dbReference type="InterPro" id="IPR058240">
    <property type="entry name" value="rSAM_sf"/>
</dbReference>
<keyword evidence="3" id="KW-0313">Glucose metabolism</keyword>
<dbReference type="GO" id="GO:0006281">
    <property type="term" value="P:DNA repair"/>
    <property type="evidence" value="ECO:0007669"/>
    <property type="project" value="InterPro"/>
</dbReference>
<dbReference type="Pfam" id="PF04055">
    <property type="entry name" value="Radical_SAM"/>
    <property type="match status" value="1"/>
</dbReference>
<dbReference type="PANTHER" id="PTHR30352:SF5">
    <property type="entry name" value="PYRUVATE FORMATE-LYASE 1-ACTIVATING ENZYME"/>
    <property type="match status" value="1"/>
</dbReference>
<comment type="cofactor">
    <cofactor evidence="1">
        <name>[4Fe-4S] cluster</name>
        <dbReference type="ChEBI" id="CHEBI:49883"/>
    </cofactor>
</comment>
<evidence type="ECO:0000256" key="7">
    <source>
        <dbReference type="ARBA" id="ARBA00023014"/>
    </source>
</evidence>
<dbReference type="InterPro" id="IPR034457">
    <property type="entry name" value="Organic_radical-activating"/>
</dbReference>
<organism evidence="9 10">
    <name type="scientific">Bradyrhizobium sediminis</name>
    <dbReference type="NCBI Taxonomy" id="2840469"/>
    <lineage>
        <taxon>Bacteria</taxon>
        <taxon>Pseudomonadati</taxon>
        <taxon>Pseudomonadota</taxon>
        <taxon>Alphaproteobacteria</taxon>
        <taxon>Hyphomicrobiales</taxon>
        <taxon>Nitrobacteraceae</taxon>
        <taxon>Bradyrhizobium</taxon>
    </lineage>
</organism>
<evidence type="ECO:0000256" key="5">
    <source>
        <dbReference type="ARBA" id="ARBA00022723"/>
    </source>
</evidence>
<dbReference type="CDD" id="cd01335">
    <property type="entry name" value="Radical_SAM"/>
    <property type="match status" value="1"/>
</dbReference>
<dbReference type="SUPFAM" id="SSF102114">
    <property type="entry name" value="Radical SAM enzymes"/>
    <property type="match status" value="1"/>
</dbReference>
<dbReference type="SFLD" id="SFLDS00029">
    <property type="entry name" value="Radical_SAM"/>
    <property type="match status" value="1"/>
</dbReference>
<dbReference type="InterPro" id="IPR027596">
    <property type="entry name" value="AmmeMemoSam_rS"/>
</dbReference>
<keyword evidence="2" id="KW-0004">4Fe-4S</keyword>
<dbReference type="InterPro" id="IPR007197">
    <property type="entry name" value="rSAM"/>
</dbReference>
<dbReference type="AlphaFoldDB" id="A0A975NIM1"/>
<dbReference type="NCBIfam" id="TIGR04337">
    <property type="entry name" value="AmmeMemoSam_rS"/>
    <property type="match status" value="1"/>
</dbReference>
<keyword evidence="5" id="KW-0479">Metal-binding</keyword>
<evidence type="ECO:0000313" key="9">
    <source>
        <dbReference type="EMBL" id="QWG15872.1"/>
    </source>
</evidence>
<gene>
    <name evidence="9" type="primary">amrS</name>
    <name evidence="9" type="ORF">KMZ29_20495</name>
</gene>
<keyword evidence="7" id="KW-0411">Iron-sulfur</keyword>
<reference evidence="9" key="1">
    <citation type="submission" date="2021-06" db="EMBL/GenBank/DDBJ databases">
        <title>Bradyrhizobium sp. S2-20-1 Genome sequencing.</title>
        <authorList>
            <person name="Jin L."/>
        </authorList>
    </citation>
    <scope>NUCLEOTIDE SEQUENCE</scope>
    <source>
        <strain evidence="9">S2-20-1</strain>
    </source>
</reference>
<dbReference type="GO" id="GO:0046872">
    <property type="term" value="F:metal ion binding"/>
    <property type="evidence" value="ECO:0007669"/>
    <property type="project" value="UniProtKB-KW"/>
</dbReference>
<feature type="domain" description="Radical SAM core" evidence="8">
    <location>
        <begin position="73"/>
        <end position="294"/>
    </location>
</feature>
<proteinExistence type="predicted"/>
<dbReference type="PROSITE" id="PS51918">
    <property type="entry name" value="RADICAL_SAM"/>
    <property type="match status" value="1"/>
</dbReference>
<dbReference type="GO" id="GO:0051539">
    <property type="term" value="F:4 iron, 4 sulfur cluster binding"/>
    <property type="evidence" value="ECO:0007669"/>
    <property type="project" value="UniProtKB-KW"/>
</dbReference>
<evidence type="ECO:0000259" key="8">
    <source>
        <dbReference type="PROSITE" id="PS51918"/>
    </source>
</evidence>
<sequence length="594" mass="67396">MAKSFDSYPVQYWHKLDDGRIQCDLCPRFCRLHEDQRAFCFVRARQGDQMVLTTYGRSSGFCVDPVEKKALNHFLPGSPVLSFGTSGCNLGCKFCQNWDISKAREYDVLAERAYPEDIARMAERLGCPSVAYTYNDPTIFHEYAIDTAIACHARGIKSIAVTAGYVCPEPRAEFYRHMDAANIDLKGFTDDFYHKVCYAHLQPVLDTLVYVKRETRVWLEITTLLIPGLNDSEAELEQMTQWVVENLGPDVPWHFTAFHPDWRMRDIPQTPAKTLSRARAIATKNGARYAFTGNVHDPAGQATYCHQCQALLIGRDWYEITAWRLTDDGKCKDCGTACAGRFAPSPGTWGSKRMPVSMSTAPGGPGDTNAPLYAWGSMVAQLQAQRSGRSQRRQPTDTTRRALERSLLYSEELGIGLAKRSDAEYFRWFLASLLFGARISETTAKNTYRSFIRNGLTNPQKILEAGWDFLVYPVMREGGYVRYDGRKSTQILRDCEMLIADYGGRLSRLHDTARDARDVEERLLAFYGVGPVTLNIFLRELRPFWTRADPAPLPTVERLAKRLSIDLNRYSRKSLVFARVEAGLIRRRREIAAA</sequence>
<dbReference type="InterPro" id="IPR013785">
    <property type="entry name" value="Aldolase_TIM"/>
</dbReference>
<evidence type="ECO:0000256" key="1">
    <source>
        <dbReference type="ARBA" id="ARBA00001966"/>
    </source>
</evidence>
<dbReference type="InterPro" id="IPR011257">
    <property type="entry name" value="DNA_glycosylase"/>
</dbReference>
<dbReference type="SFLD" id="SFLDG01101">
    <property type="entry name" value="Uncharacterised_Radical_SAM_Su"/>
    <property type="match status" value="1"/>
</dbReference>
<accession>A0A975NIM1</accession>
<evidence type="ECO:0000256" key="6">
    <source>
        <dbReference type="ARBA" id="ARBA00023004"/>
    </source>
</evidence>
<dbReference type="GO" id="GO:0003824">
    <property type="term" value="F:catalytic activity"/>
    <property type="evidence" value="ECO:0007669"/>
    <property type="project" value="InterPro"/>
</dbReference>